<evidence type="ECO:0000313" key="3">
    <source>
        <dbReference type="EMBL" id="GAN55330.1"/>
    </source>
</evidence>
<keyword evidence="1" id="KW-0732">Signal</keyword>
<comment type="caution">
    <text evidence="3">The sequence shown here is derived from an EMBL/GenBank/DDBJ whole genome shotgun (WGS) entry which is preliminary data.</text>
</comment>
<evidence type="ECO:0000313" key="4">
    <source>
        <dbReference type="Proteomes" id="UP000032679"/>
    </source>
</evidence>
<feature type="chain" id="PRO_5002308261" evidence="1">
    <location>
        <begin position="32"/>
        <end position="562"/>
    </location>
</feature>
<dbReference type="Pfam" id="PF12222">
    <property type="entry name" value="PNGaseA"/>
    <property type="match status" value="1"/>
</dbReference>
<keyword evidence="4" id="KW-1185">Reference proteome</keyword>
<name>A0A0D6MPM5_9PROT</name>
<sequence>MGEPVMSRRVVRSLVLAAVMAGAFTSLSAQAAEIGSQDTAPLEPDAPLPQGKPCVVPLVQNASFGATQATFSYTPPAACPGPWAKVVLSTDISVTAGTQYDRTATLFLGGVPLFFGTTSEPGRAVAPSWHRERDVTEDTALLKSQQLGQMFIANYQNATDNSTIYGTASLLFYPADRQHPAPPEPDLVIPLDTDARGTTTALATGTATLSRALTLPRNIVSARLETFLQNQSSDEFYYTCTTDALASELQDCGGGTFREGQVSIDGTLAGLAPVYPLIFTGGIDPYLWSPTPGIHTLQFRPQQVELTPFAGQLNDGKAHTFALAVNGANNYFSVAGTLYLTLDHERSTVPGGIEVNTLQQTAPQSTNTITSANGTAGGTVSITAHNAYRIAGMAWTSRGPVETIVDARGQYHNDQTFTVTGSSVYDQKINQTTDFDTTVTSLGFEGVHVTHEHQHFPLDLVYDYTVAADGTSSQATTVDQRLRDDVSRTWNGLALPTTSVEERIQPHDTLNFSASGSVTSHAGSSTGLYRAFDGLQCVTRKTAAKNNLLTEWKTDTRPCWGL</sequence>
<dbReference type="InterPro" id="IPR056948">
    <property type="entry name" value="PNGaseA_N"/>
</dbReference>
<proteinExistence type="predicted"/>
<dbReference type="Proteomes" id="UP000032679">
    <property type="component" value="Unassembled WGS sequence"/>
</dbReference>
<organism evidence="3 4">
    <name type="scientific">Tanticharoenia sakaeratensis NBRC 103193</name>
    <dbReference type="NCBI Taxonomy" id="1231623"/>
    <lineage>
        <taxon>Bacteria</taxon>
        <taxon>Pseudomonadati</taxon>
        <taxon>Pseudomonadota</taxon>
        <taxon>Alphaproteobacteria</taxon>
        <taxon>Acetobacterales</taxon>
        <taxon>Acetobacteraceae</taxon>
        <taxon>Tanticharoenia</taxon>
    </lineage>
</organism>
<accession>A0A0D6MPM5</accession>
<feature type="signal peptide" evidence="1">
    <location>
        <begin position="1"/>
        <end position="31"/>
    </location>
</feature>
<evidence type="ECO:0000259" key="2">
    <source>
        <dbReference type="Pfam" id="PF12222"/>
    </source>
</evidence>
<dbReference type="AlphaFoldDB" id="A0A0D6MPM5"/>
<dbReference type="InterPro" id="IPR021102">
    <property type="entry name" value="PNGase_A"/>
</dbReference>
<feature type="domain" description="Peptide N-acetyl-beta-D-glucosaminyl asparaginase amidase A N-terminal" evidence="2">
    <location>
        <begin position="62"/>
        <end position="330"/>
    </location>
</feature>
<dbReference type="EMBL" id="BALE01000046">
    <property type="protein sequence ID" value="GAN55330.1"/>
    <property type="molecule type" value="Genomic_DNA"/>
</dbReference>
<dbReference type="STRING" id="1231623.Tasa_046_012"/>
<evidence type="ECO:0000256" key="1">
    <source>
        <dbReference type="SAM" id="SignalP"/>
    </source>
</evidence>
<protein>
    <submittedName>
        <fullName evidence="3">Peptide-N(4)-(N-acetyl-beta-glucosaminyl) asparagine amidase</fullName>
    </submittedName>
</protein>
<dbReference type="PANTHER" id="PTHR31104">
    <property type="entry name" value="PEPTIDE-N4-(N-ACETYL-BETA-GLUCOSAMINYL)ASPARAGINE AMIDASE A PROTEIN"/>
    <property type="match status" value="1"/>
</dbReference>
<reference evidence="3 4" key="1">
    <citation type="submission" date="2012-10" db="EMBL/GenBank/DDBJ databases">
        <title>Genome sequencing of Tanticharoenia sakaeratensis NBRC 103193.</title>
        <authorList>
            <person name="Azuma Y."/>
            <person name="Hadano H."/>
            <person name="Hirakawa H."/>
            <person name="Matsushita K."/>
        </authorList>
    </citation>
    <scope>NUCLEOTIDE SEQUENCE [LARGE SCALE GENOMIC DNA]</scope>
    <source>
        <strain evidence="3 4">NBRC 103193</strain>
    </source>
</reference>
<gene>
    <name evidence="3" type="ORF">Tasa_046_012</name>
</gene>